<dbReference type="EMBL" id="BJWL01000027">
    <property type="protein sequence ID" value="GFZ18784.1"/>
    <property type="molecule type" value="Genomic_DNA"/>
</dbReference>
<feature type="domain" description="Calponin-homology (CH)" evidence="12">
    <location>
        <begin position="13"/>
        <end position="117"/>
    </location>
</feature>
<evidence type="ECO:0000256" key="9">
    <source>
        <dbReference type="ARBA" id="ARBA00060413"/>
    </source>
</evidence>
<keyword evidence="15" id="KW-1185">Reference proteome</keyword>
<evidence type="ECO:0000256" key="8">
    <source>
        <dbReference type="ARBA" id="ARBA00023306"/>
    </source>
</evidence>
<dbReference type="Proteomes" id="UP000585474">
    <property type="component" value="Unassembled WGS sequence"/>
</dbReference>
<feature type="compositionally biased region" description="Polar residues" evidence="11">
    <location>
        <begin position="127"/>
        <end position="170"/>
    </location>
</feature>
<dbReference type="Gene3D" id="1.10.418.10">
    <property type="entry name" value="Calponin-like domain"/>
    <property type="match status" value="1"/>
</dbReference>
<keyword evidence="8" id="KW-0131">Cell cycle</keyword>
<evidence type="ECO:0000256" key="5">
    <source>
        <dbReference type="ARBA" id="ARBA00022701"/>
    </source>
</evidence>
<accession>A0A7J0H7N8</accession>
<evidence type="ECO:0000313" key="15">
    <source>
        <dbReference type="Proteomes" id="UP000585474"/>
    </source>
</evidence>
<keyword evidence="5 10" id="KW-0493">Microtubule</keyword>
<dbReference type="Gene3D" id="1.20.5.1430">
    <property type="match status" value="1"/>
</dbReference>
<dbReference type="InterPro" id="IPR027328">
    <property type="entry name" value="MAPRE"/>
</dbReference>
<dbReference type="FunFam" id="1.20.5.1430:FF:000006">
    <property type="entry name" value="Microtubule-associated protein RP/EB family member 1C"/>
    <property type="match status" value="1"/>
</dbReference>
<dbReference type="GO" id="GO:0051301">
    <property type="term" value="P:cell division"/>
    <property type="evidence" value="ECO:0007669"/>
    <property type="project" value="UniProtKB-KW"/>
</dbReference>
<gene>
    <name evidence="14" type="ORF">Acr_27g0005230</name>
</gene>
<evidence type="ECO:0000256" key="3">
    <source>
        <dbReference type="ARBA" id="ARBA00022490"/>
    </source>
</evidence>
<feature type="domain" description="EB1 C-terminal" evidence="13">
    <location>
        <begin position="163"/>
        <end position="233"/>
    </location>
</feature>
<evidence type="ECO:0000313" key="14">
    <source>
        <dbReference type="EMBL" id="GFZ18784.1"/>
    </source>
</evidence>
<dbReference type="OrthoDB" id="2119228at2759"/>
<evidence type="ECO:0000256" key="10">
    <source>
        <dbReference type="PROSITE-ProRule" id="PRU00576"/>
    </source>
</evidence>
<proteinExistence type="inferred from homology"/>
<evidence type="ECO:0000256" key="2">
    <source>
        <dbReference type="ARBA" id="ARBA00010729"/>
    </source>
</evidence>
<dbReference type="AlphaFoldDB" id="A0A7J0H7N8"/>
<sequence>MATNIGMMDSAYFVGRSEILAWINSTLHLNLSKVEEACSGAVHCQLMDAVHPMMVPMHKVNFDAKNEYEMIQNYKVLQDVFNKLKITKNIKTRKLPFSGSPVRSRCGYNALERREASKGGKEVSKKSAPSQPSTKSSTAAPKSQTTHNTRRNNVSITNQPVKASRPSSSGGPACDEQITELKLSVDSLEKERDFYFAKLRDIEILCQCPEIENLTVVEAIQRILYATDDSASVVAEAQAMISQHQRESELLSPIPELPEEGQKANNPKRKHIINVDVDAAAITTLSPRQRISDASDVHCSGSPLVTY</sequence>
<dbReference type="InterPro" id="IPR036133">
    <property type="entry name" value="EB1_C_sf"/>
</dbReference>
<dbReference type="SUPFAM" id="SSF47576">
    <property type="entry name" value="Calponin-homology domain, CH-domain"/>
    <property type="match status" value="1"/>
</dbReference>
<evidence type="ECO:0000259" key="12">
    <source>
        <dbReference type="PROSITE" id="PS50021"/>
    </source>
</evidence>
<feature type="compositionally biased region" description="Basic and acidic residues" evidence="11">
    <location>
        <begin position="113"/>
        <end position="125"/>
    </location>
</feature>
<dbReference type="InterPro" id="IPR004953">
    <property type="entry name" value="EB1_C"/>
</dbReference>
<protein>
    <submittedName>
        <fullName evidence="14">End binding protein 1C</fullName>
    </submittedName>
</protein>
<evidence type="ECO:0000256" key="1">
    <source>
        <dbReference type="ARBA" id="ARBA00004186"/>
    </source>
</evidence>
<comment type="caution">
    <text evidence="14">The sequence shown here is derived from an EMBL/GenBank/DDBJ whole genome shotgun (WGS) entry which is preliminary data.</text>
</comment>
<comment type="similarity">
    <text evidence="2">Belongs to the MAPRE family.</text>
</comment>
<keyword evidence="4" id="KW-0132">Cell division</keyword>
<evidence type="ECO:0000256" key="4">
    <source>
        <dbReference type="ARBA" id="ARBA00022618"/>
    </source>
</evidence>
<dbReference type="PROSITE" id="PS51230">
    <property type="entry name" value="EB1_C"/>
    <property type="match status" value="1"/>
</dbReference>
<name>A0A7J0H7N8_9ERIC</name>
<dbReference type="GO" id="GO:0008017">
    <property type="term" value="F:microtubule binding"/>
    <property type="evidence" value="ECO:0007669"/>
    <property type="project" value="InterPro"/>
</dbReference>
<evidence type="ECO:0000256" key="11">
    <source>
        <dbReference type="SAM" id="MobiDB-lite"/>
    </source>
</evidence>
<dbReference type="InterPro" id="IPR001715">
    <property type="entry name" value="CH_dom"/>
</dbReference>
<dbReference type="GO" id="GO:0005819">
    <property type="term" value="C:spindle"/>
    <property type="evidence" value="ECO:0007669"/>
    <property type="project" value="UniProtKB-SubCell"/>
</dbReference>
<feature type="region of interest" description="Disordered" evidence="11">
    <location>
        <begin position="113"/>
        <end position="175"/>
    </location>
</feature>
<comment type="subcellular location">
    <subcellularLocation>
        <location evidence="9">Cytoplasm</location>
        <location evidence="9">Cytoskeleton</location>
        <location evidence="9">Phragmoplast</location>
    </subcellularLocation>
    <subcellularLocation>
        <location evidence="1">Cytoplasm</location>
        <location evidence="1">Cytoskeleton</location>
        <location evidence="1">Spindle</location>
    </subcellularLocation>
</comment>
<keyword evidence="6" id="KW-0498">Mitosis</keyword>
<dbReference type="Pfam" id="PF03271">
    <property type="entry name" value="EB1"/>
    <property type="match status" value="1"/>
</dbReference>
<dbReference type="InterPro" id="IPR036872">
    <property type="entry name" value="CH_dom_sf"/>
</dbReference>
<dbReference type="FunFam" id="1.10.418.10:FF:000028">
    <property type="entry name" value="RP/EB family microtubule-associated protein"/>
    <property type="match status" value="1"/>
</dbReference>
<reference evidence="14 15" key="1">
    <citation type="submission" date="2019-07" db="EMBL/GenBank/DDBJ databases">
        <title>De Novo Assembly of kiwifruit Actinidia rufa.</title>
        <authorList>
            <person name="Sugita-Konishi S."/>
            <person name="Sato K."/>
            <person name="Mori E."/>
            <person name="Abe Y."/>
            <person name="Kisaki G."/>
            <person name="Hamano K."/>
            <person name="Suezawa K."/>
            <person name="Otani M."/>
            <person name="Fukuda T."/>
            <person name="Manabe T."/>
            <person name="Gomi K."/>
            <person name="Tabuchi M."/>
            <person name="Akimitsu K."/>
            <person name="Kataoka I."/>
        </authorList>
    </citation>
    <scope>NUCLEOTIDE SEQUENCE [LARGE SCALE GENOMIC DNA]</scope>
    <source>
        <strain evidence="15">cv. Fuchu</strain>
    </source>
</reference>
<organism evidence="14 15">
    <name type="scientific">Actinidia rufa</name>
    <dbReference type="NCBI Taxonomy" id="165716"/>
    <lineage>
        <taxon>Eukaryota</taxon>
        <taxon>Viridiplantae</taxon>
        <taxon>Streptophyta</taxon>
        <taxon>Embryophyta</taxon>
        <taxon>Tracheophyta</taxon>
        <taxon>Spermatophyta</taxon>
        <taxon>Magnoliopsida</taxon>
        <taxon>eudicotyledons</taxon>
        <taxon>Gunneridae</taxon>
        <taxon>Pentapetalae</taxon>
        <taxon>asterids</taxon>
        <taxon>Ericales</taxon>
        <taxon>Actinidiaceae</taxon>
        <taxon>Actinidia</taxon>
    </lineage>
</organism>
<keyword evidence="3" id="KW-0963">Cytoplasm</keyword>
<evidence type="ECO:0000256" key="7">
    <source>
        <dbReference type="ARBA" id="ARBA00023212"/>
    </source>
</evidence>
<dbReference type="Pfam" id="PF00307">
    <property type="entry name" value="CH"/>
    <property type="match status" value="1"/>
</dbReference>
<dbReference type="GO" id="GO:0005874">
    <property type="term" value="C:microtubule"/>
    <property type="evidence" value="ECO:0007669"/>
    <property type="project" value="UniProtKB-KW"/>
</dbReference>
<dbReference type="SUPFAM" id="SSF140612">
    <property type="entry name" value="EB1 dimerisation domain-like"/>
    <property type="match status" value="1"/>
</dbReference>
<dbReference type="PROSITE" id="PS50021">
    <property type="entry name" value="CH"/>
    <property type="match status" value="1"/>
</dbReference>
<dbReference type="GO" id="GO:0009652">
    <property type="term" value="P:thigmotropism"/>
    <property type="evidence" value="ECO:0007669"/>
    <property type="project" value="UniProtKB-ARBA"/>
</dbReference>
<dbReference type="GO" id="GO:0009524">
    <property type="term" value="C:phragmoplast"/>
    <property type="evidence" value="ECO:0007669"/>
    <property type="project" value="UniProtKB-SubCell"/>
</dbReference>
<dbReference type="PANTHER" id="PTHR10623">
    <property type="entry name" value="MICROTUBULE-ASSOCIATED PROTEIN RP/EB FAMILY MEMBER"/>
    <property type="match status" value="1"/>
</dbReference>
<evidence type="ECO:0000256" key="6">
    <source>
        <dbReference type="ARBA" id="ARBA00022776"/>
    </source>
</evidence>
<evidence type="ECO:0000259" key="13">
    <source>
        <dbReference type="PROSITE" id="PS51230"/>
    </source>
</evidence>
<keyword evidence="7" id="KW-0206">Cytoskeleton</keyword>